<evidence type="ECO:0000313" key="4">
    <source>
        <dbReference type="Proteomes" id="UP000247437"/>
    </source>
</evidence>
<evidence type="ECO:0000313" key="3">
    <source>
        <dbReference type="EMBL" id="PYY72433.1"/>
    </source>
</evidence>
<dbReference type="GO" id="GO:0016787">
    <property type="term" value="F:hydrolase activity"/>
    <property type="evidence" value="ECO:0007669"/>
    <property type="project" value="UniProtKB-KW"/>
</dbReference>
<dbReference type="InterPro" id="IPR050300">
    <property type="entry name" value="GDXG_lipolytic_enzyme"/>
</dbReference>
<sequence>MSVYPLDPALQAYVDASARFIPRDDTLAARREAFAQACRYFTPPQPENVVIDDQRLNGMRVRVYRPTGESPLGGWPTVLYLHGGGWSMGAHDTHDWFAFALAQRLPVALVAVDYRLAPEHPFPAPMEDALNAWLALREGRWPGLSSERLAVTGDSAGGTLAAGLCVTLLEQGLVQPRLQALVYPVLSARSDFASMREHAYAPMLTTLGLMASLSGYVPDEPRQRDPRALPLELNTATGMAPAFIAMAQLDPLLDQGRAYVHLLKEASVPVELYVGGGLVHASLRASGVEGVEHFYDAIAAALRAALF</sequence>
<dbReference type="AlphaFoldDB" id="A0A2W0EVI1"/>
<feature type="domain" description="Alpha/beta hydrolase fold-3" evidence="2">
    <location>
        <begin position="78"/>
        <end position="281"/>
    </location>
</feature>
<dbReference type="PANTHER" id="PTHR48081">
    <property type="entry name" value="AB HYDROLASE SUPERFAMILY PROTEIN C4A8.06C"/>
    <property type="match status" value="1"/>
</dbReference>
<comment type="caution">
    <text evidence="3">The sequence shown here is derived from an EMBL/GenBank/DDBJ whole genome shotgun (WGS) entry which is preliminary data.</text>
</comment>
<evidence type="ECO:0000259" key="2">
    <source>
        <dbReference type="Pfam" id="PF07859"/>
    </source>
</evidence>
<gene>
    <name evidence="3" type="ORF">CRX42_00895</name>
</gene>
<accession>A0A2W0EVI1</accession>
<protein>
    <submittedName>
        <fullName evidence="3">Esterase</fullName>
    </submittedName>
</protein>
<dbReference type="Gene3D" id="3.40.50.1820">
    <property type="entry name" value="alpha/beta hydrolase"/>
    <property type="match status" value="1"/>
</dbReference>
<dbReference type="Proteomes" id="UP000247437">
    <property type="component" value="Unassembled WGS sequence"/>
</dbReference>
<keyword evidence="1" id="KW-0378">Hydrolase</keyword>
<reference evidence="3 4" key="1">
    <citation type="journal article" date="2018" name="Appl. Microbiol. Biotechnol.">
        <title>Characterization of the caprolactam degradation pathway in Pseudomonas jessenii using mass spectrometry-based proteomics.</title>
        <authorList>
            <person name="Otzen M."/>
            <person name="Palacio C."/>
            <person name="Janssen D.B."/>
        </authorList>
    </citation>
    <scope>NUCLEOTIDE SEQUENCE [LARGE SCALE GENOMIC DNA]</scope>
    <source>
        <strain evidence="3 4">GO3</strain>
    </source>
</reference>
<dbReference type="RefSeq" id="WP_110656871.1">
    <property type="nucleotide sequence ID" value="NZ_PDLL01000004.1"/>
</dbReference>
<dbReference type="OrthoDB" id="9806180at2"/>
<dbReference type="Pfam" id="PF07859">
    <property type="entry name" value="Abhydrolase_3"/>
    <property type="match status" value="1"/>
</dbReference>
<dbReference type="SUPFAM" id="SSF53474">
    <property type="entry name" value="alpha/beta-Hydrolases"/>
    <property type="match status" value="1"/>
</dbReference>
<evidence type="ECO:0000256" key="1">
    <source>
        <dbReference type="ARBA" id="ARBA00022801"/>
    </source>
</evidence>
<dbReference type="InterPro" id="IPR013094">
    <property type="entry name" value="AB_hydrolase_3"/>
</dbReference>
<dbReference type="InterPro" id="IPR029058">
    <property type="entry name" value="AB_hydrolase_fold"/>
</dbReference>
<proteinExistence type="predicted"/>
<dbReference type="PANTHER" id="PTHR48081:SF8">
    <property type="entry name" value="ALPHA_BETA HYDROLASE FOLD-3 DOMAIN-CONTAINING PROTEIN-RELATED"/>
    <property type="match status" value="1"/>
</dbReference>
<organism evidence="3 4">
    <name type="scientific">Pseudomonas jessenii</name>
    <dbReference type="NCBI Taxonomy" id="77298"/>
    <lineage>
        <taxon>Bacteria</taxon>
        <taxon>Pseudomonadati</taxon>
        <taxon>Pseudomonadota</taxon>
        <taxon>Gammaproteobacteria</taxon>
        <taxon>Pseudomonadales</taxon>
        <taxon>Pseudomonadaceae</taxon>
        <taxon>Pseudomonas</taxon>
    </lineage>
</organism>
<name>A0A2W0EVI1_PSEJE</name>
<dbReference type="EMBL" id="PDLL01000004">
    <property type="protein sequence ID" value="PYY72433.1"/>
    <property type="molecule type" value="Genomic_DNA"/>
</dbReference>